<keyword evidence="12" id="KW-0902">Two-component regulatory system</keyword>
<name>A0A285PIB6_9HYPH</name>
<dbReference type="Pfam" id="PF02518">
    <property type="entry name" value="HATPase_c"/>
    <property type="match status" value="1"/>
</dbReference>
<dbReference type="PROSITE" id="PS50110">
    <property type="entry name" value="RESPONSE_REGULATORY"/>
    <property type="match status" value="1"/>
</dbReference>
<dbReference type="PANTHER" id="PTHR45339:SF1">
    <property type="entry name" value="HYBRID SIGNAL TRANSDUCTION HISTIDINE KINASE J"/>
    <property type="match status" value="1"/>
</dbReference>
<dbReference type="GO" id="GO:0005886">
    <property type="term" value="C:plasma membrane"/>
    <property type="evidence" value="ECO:0007669"/>
    <property type="project" value="UniProtKB-SubCell"/>
</dbReference>
<dbReference type="SUPFAM" id="SSF55874">
    <property type="entry name" value="ATPase domain of HSP90 chaperone/DNA topoisomerase II/histidine kinase"/>
    <property type="match status" value="1"/>
</dbReference>
<evidence type="ECO:0000256" key="6">
    <source>
        <dbReference type="ARBA" id="ARBA00022679"/>
    </source>
</evidence>
<keyword evidence="9 22" id="KW-0418">Kinase</keyword>
<accession>A0A285PIB6</accession>
<evidence type="ECO:0000256" key="2">
    <source>
        <dbReference type="ARBA" id="ARBA00004651"/>
    </source>
</evidence>
<dbReference type="CDD" id="cd00082">
    <property type="entry name" value="HisKA"/>
    <property type="match status" value="1"/>
</dbReference>
<dbReference type="InterPro" id="IPR036641">
    <property type="entry name" value="HPT_dom_sf"/>
</dbReference>
<keyword evidence="6" id="KW-0808">Transferase</keyword>
<dbReference type="GO" id="GO:0000155">
    <property type="term" value="F:phosphorelay sensor kinase activity"/>
    <property type="evidence" value="ECO:0007669"/>
    <property type="project" value="InterPro"/>
</dbReference>
<dbReference type="Proteomes" id="UP000219439">
    <property type="component" value="Unassembled WGS sequence"/>
</dbReference>
<evidence type="ECO:0000256" key="5">
    <source>
        <dbReference type="ARBA" id="ARBA00022553"/>
    </source>
</evidence>
<organism evidence="22 23">
    <name type="scientific">Cohaesibacter gelatinilyticus</name>
    <dbReference type="NCBI Taxonomy" id="372072"/>
    <lineage>
        <taxon>Bacteria</taxon>
        <taxon>Pseudomonadati</taxon>
        <taxon>Pseudomonadota</taxon>
        <taxon>Alphaproteobacteria</taxon>
        <taxon>Hyphomicrobiales</taxon>
        <taxon>Cohaesibacteraceae</taxon>
    </lineage>
</organism>
<feature type="domain" description="HPt" evidence="21">
    <location>
        <begin position="881"/>
        <end position="977"/>
    </location>
</feature>
<evidence type="ECO:0000256" key="10">
    <source>
        <dbReference type="ARBA" id="ARBA00022840"/>
    </source>
</evidence>
<reference evidence="22 23" key="1">
    <citation type="submission" date="2017-09" db="EMBL/GenBank/DDBJ databases">
        <authorList>
            <person name="Ehlers B."/>
            <person name="Leendertz F.H."/>
        </authorList>
    </citation>
    <scope>NUCLEOTIDE SEQUENCE [LARGE SCALE GENOMIC DNA]</scope>
    <source>
        <strain evidence="22 23">DSM 18289</strain>
    </source>
</reference>
<keyword evidence="5 15" id="KW-0597">Phosphoprotein</keyword>
<keyword evidence="10" id="KW-0067">ATP-binding</keyword>
<dbReference type="InterPro" id="IPR008207">
    <property type="entry name" value="Sig_transdc_His_kin_Hpt_dom"/>
</dbReference>
<dbReference type="PANTHER" id="PTHR45339">
    <property type="entry name" value="HYBRID SIGNAL TRANSDUCTION HISTIDINE KINASE J"/>
    <property type="match status" value="1"/>
</dbReference>
<evidence type="ECO:0000313" key="22">
    <source>
        <dbReference type="EMBL" id="SNZ21472.1"/>
    </source>
</evidence>
<dbReference type="PROSITE" id="PS50885">
    <property type="entry name" value="HAMP"/>
    <property type="match status" value="1"/>
</dbReference>
<keyword evidence="16" id="KW-0175">Coiled coil</keyword>
<dbReference type="Gene3D" id="3.40.50.2300">
    <property type="match status" value="1"/>
</dbReference>
<evidence type="ECO:0000256" key="3">
    <source>
        <dbReference type="ARBA" id="ARBA00012438"/>
    </source>
</evidence>
<dbReference type="PROSITE" id="PS50109">
    <property type="entry name" value="HIS_KIN"/>
    <property type="match status" value="1"/>
</dbReference>
<evidence type="ECO:0000256" key="9">
    <source>
        <dbReference type="ARBA" id="ARBA00022777"/>
    </source>
</evidence>
<evidence type="ECO:0000256" key="12">
    <source>
        <dbReference type="ARBA" id="ARBA00023012"/>
    </source>
</evidence>
<dbReference type="EMBL" id="OBEL01000008">
    <property type="protein sequence ID" value="SNZ21472.1"/>
    <property type="molecule type" value="Genomic_DNA"/>
</dbReference>
<evidence type="ECO:0000256" key="7">
    <source>
        <dbReference type="ARBA" id="ARBA00022692"/>
    </source>
</evidence>
<dbReference type="Pfam" id="PF00512">
    <property type="entry name" value="HisKA"/>
    <property type="match status" value="1"/>
</dbReference>
<evidence type="ECO:0000259" key="21">
    <source>
        <dbReference type="PROSITE" id="PS50894"/>
    </source>
</evidence>
<dbReference type="InterPro" id="IPR003594">
    <property type="entry name" value="HATPase_dom"/>
</dbReference>
<evidence type="ECO:0000256" key="4">
    <source>
        <dbReference type="ARBA" id="ARBA00022475"/>
    </source>
</evidence>
<protein>
    <recommendedName>
        <fullName evidence="3">histidine kinase</fullName>
        <ecNumber evidence="3">2.7.13.3</ecNumber>
    </recommendedName>
</protein>
<dbReference type="SMART" id="SM00387">
    <property type="entry name" value="HATPase_c"/>
    <property type="match status" value="1"/>
</dbReference>
<dbReference type="InterPro" id="IPR004358">
    <property type="entry name" value="Sig_transdc_His_kin-like_C"/>
</dbReference>
<feature type="transmembrane region" description="Helical" evidence="17">
    <location>
        <begin position="34"/>
        <end position="57"/>
    </location>
</feature>
<keyword evidence="23" id="KW-1185">Reference proteome</keyword>
<sequence>MASMVTMAQWRIWFSRFSILFQEPGVRFDRQIKLTFSTLAGLSLVTAVLAFGSILYLNQSYRTLIESNSPLIASTSSLSVSLEQVAQLSRDFSLARSETEVLGLGRKLNREVNQVRQELLALSEQDNAHLSISDIQSAADILIKETETLMGLSETIAKTDDQLRDLSNDSLQALDHLRGVGDNLVSNARVALSLNMTSLYQPQSDEKKTESLDKLVDEDFFLLERMGEFRQSAIDLSGLIQNLLRIKGQNEIERFLPEIRNQLDRMKVRIPLIQDVDWAVQVNERFAKLQTILDDEGFPATYEKLFSLRQDALDASKSISINSLSLSRKLSQLIVQSQEATERRQTSVSDRLKWTLFGFLLLSLGVIGGAGITLTFANQRIVARLRDIASGIVALARNDFSRKIRRRSGDDLGRLERAVEILNGKVKHNHSLKLELQASKRELEDKVEERTRQFLEQARESDHARAHAEEATRSKSEFLAMMSHEIRTPLNGVIGMLRLLEEEVDKTAGKRLKMVRQSAQDLLDIANDLLDYERFGQSRVNLNLIHFDIRAFIEQVVSLAGADAQEKHLSMDVSVSPLVPDILLGDASKLRQILINLLSNAVKYTEEGGVHLFVDMRYTDDGRDLLVIFRVEDSGIGIASDQLEHIFDAYEHSPEAHKGKRYSAGLGLTVCRRLTELLSGILTVESEPGEGSSFQLIVPMQLGEVSEIQSAQPEDRGYALDLNILLVEDHSVSRLVAKSYLEHMQCDVVEAADGMSALKAFEKGSFDAVLMDLDLPDWTGVETTKRMIQKASEAGSEQDLPRFVAVTAHEMRDMDALQQAGISHFVQKPIAPSDLVAALQDLAEAGDVMLPDAEAMEVTEQGASQRDDIRRRLEEDMRYMGADNVAAILSEFLAKTPDDLTHLIAAMEQQEDLAQVAHLAHRLRGSLSNFALSEAMGLLAWLEDQAKAGELDLSQADELTKLLEVALQDLMEVAQELGLHINEAGD</sequence>
<dbReference type="GO" id="GO:0005524">
    <property type="term" value="F:ATP binding"/>
    <property type="evidence" value="ECO:0007669"/>
    <property type="project" value="UniProtKB-KW"/>
</dbReference>
<keyword evidence="8" id="KW-0547">Nucleotide-binding</keyword>
<dbReference type="Pfam" id="PF01627">
    <property type="entry name" value="Hpt"/>
    <property type="match status" value="1"/>
</dbReference>
<dbReference type="Gene3D" id="1.10.287.130">
    <property type="match status" value="1"/>
</dbReference>
<comment type="catalytic activity">
    <reaction evidence="1">
        <text>ATP + protein L-histidine = ADP + protein N-phospho-L-histidine.</text>
        <dbReference type="EC" id="2.7.13.3"/>
    </reaction>
</comment>
<feature type="coiled-coil region" evidence="16">
    <location>
        <begin position="429"/>
        <end position="460"/>
    </location>
</feature>
<dbReference type="CDD" id="cd16922">
    <property type="entry name" value="HATPase_EvgS-ArcB-TorS-like"/>
    <property type="match status" value="1"/>
</dbReference>
<dbReference type="InterPro" id="IPR001789">
    <property type="entry name" value="Sig_transdc_resp-reg_receiver"/>
</dbReference>
<dbReference type="InterPro" id="IPR011006">
    <property type="entry name" value="CheY-like_superfamily"/>
</dbReference>
<feature type="transmembrane region" description="Helical" evidence="17">
    <location>
        <begin position="354"/>
        <end position="377"/>
    </location>
</feature>
<dbReference type="EC" id="2.7.13.3" evidence="3"/>
<evidence type="ECO:0000256" key="14">
    <source>
        <dbReference type="PROSITE-ProRule" id="PRU00110"/>
    </source>
</evidence>
<feature type="domain" description="HAMP" evidence="20">
    <location>
        <begin position="379"/>
        <end position="431"/>
    </location>
</feature>
<evidence type="ECO:0000259" key="18">
    <source>
        <dbReference type="PROSITE" id="PS50109"/>
    </source>
</evidence>
<dbReference type="InterPro" id="IPR005467">
    <property type="entry name" value="His_kinase_dom"/>
</dbReference>
<feature type="modified residue" description="Phosphohistidine" evidence="14">
    <location>
        <position position="921"/>
    </location>
</feature>
<dbReference type="InterPro" id="IPR036890">
    <property type="entry name" value="HATPase_C_sf"/>
</dbReference>
<proteinExistence type="predicted"/>
<evidence type="ECO:0000256" key="13">
    <source>
        <dbReference type="ARBA" id="ARBA00023136"/>
    </source>
</evidence>
<dbReference type="Gene3D" id="1.20.58.920">
    <property type="match status" value="1"/>
</dbReference>
<evidence type="ECO:0000259" key="20">
    <source>
        <dbReference type="PROSITE" id="PS50885"/>
    </source>
</evidence>
<gene>
    <name evidence="22" type="ORF">SAMN06265368_4593</name>
</gene>
<dbReference type="Pfam" id="PF00072">
    <property type="entry name" value="Response_reg"/>
    <property type="match status" value="1"/>
</dbReference>
<comment type="subcellular location">
    <subcellularLocation>
        <location evidence="2">Cell membrane</location>
        <topology evidence="2">Multi-pass membrane protein</topology>
    </subcellularLocation>
</comment>
<feature type="domain" description="Response regulatory" evidence="19">
    <location>
        <begin position="723"/>
        <end position="843"/>
    </location>
</feature>
<dbReference type="SMART" id="SM00388">
    <property type="entry name" value="HisKA"/>
    <property type="match status" value="1"/>
</dbReference>
<evidence type="ECO:0000256" key="11">
    <source>
        <dbReference type="ARBA" id="ARBA00022989"/>
    </source>
</evidence>
<evidence type="ECO:0000313" key="23">
    <source>
        <dbReference type="Proteomes" id="UP000219439"/>
    </source>
</evidence>
<keyword evidence="4" id="KW-1003">Cell membrane</keyword>
<dbReference type="Pfam" id="PF21689">
    <property type="entry name" value="TorS_sensor_domain"/>
    <property type="match status" value="1"/>
</dbReference>
<dbReference type="Gene3D" id="3.30.565.10">
    <property type="entry name" value="Histidine kinase-like ATPase, C-terminal domain"/>
    <property type="match status" value="1"/>
</dbReference>
<keyword evidence="11 17" id="KW-1133">Transmembrane helix</keyword>
<dbReference type="SUPFAM" id="SSF47226">
    <property type="entry name" value="Histidine-containing phosphotransfer domain, HPT domain"/>
    <property type="match status" value="1"/>
</dbReference>
<dbReference type="SMART" id="SM00448">
    <property type="entry name" value="REC"/>
    <property type="match status" value="1"/>
</dbReference>
<dbReference type="Gene3D" id="1.20.120.160">
    <property type="entry name" value="HPT domain"/>
    <property type="match status" value="1"/>
</dbReference>
<evidence type="ECO:0000256" key="15">
    <source>
        <dbReference type="PROSITE-ProRule" id="PRU00169"/>
    </source>
</evidence>
<dbReference type="InterPro" id="IPR036097">
    <property type="entry name" value="HisK_dim/P_sf"/>
</dbReference>
<dbReference type="SUPFAM" id="SSF47384">
    <property type="entry name" value="Homodimeric domain of signal transducing histidine kinase"/>
    <property type="match status" value="1"/>
</dbReference>
<keyword evidence="7 17" id="KW-0812">Transmembrane</keyword>
<dbReference type="PROSITE" id="PS50894">
    <property type="entry name" value="HPT"/>
    <property type="match status" value="1"/>
</dbReference>
<evidence type="ECO:0000256" key="17">
    <source>
        <dbReference type="SAM" id="Phobius"/>
    </source>
</evidence>
<evidence type="ECO:0000256" key="8">
    <source>
        <dbReference type="ARBA" id="ARBA00022741"/>
    </source>
</evidence>
<evidence type="ECO:0000256" key="1">
    <source>
        <dbReference type="ARBA" id="ARBA00000085"/>
    </source>
</evidence>
<dbReference type="InterPro" id="IPR003661">
    <property type="entry name" value="HisK_dim/P_dom"/>
</dbReference>
<keyword evidence="13 17" id="KW-0472">Membrane</keyword>
<evidence type="ECO:0000256" key="16">
    <source>
        <dbReference type="SAM" id="Coils"/>
    </source>
</evidence>
<feature type="domain" description="Histidine kinase" evidence="18">
    <location>
        <begin position="481"/>
        <end position="702"/>
    </location>
</feature>
<dbReference type="AlphaFoldDB" id="A0A285PIB6"/>
<dbReference type="InterPro" id="IPR038188">
    <property type="entry name" value="TorS_sensor_sf"/>
</dbReference>
<feature type="modified residue" description="4-aspartylphosphate" evidence="15">
    <location>
        <position position="772"/>
    </location>
</feature>
<dbReference type="InterPro" id="IPR003660">
    <property type="entry name" value="HAMP_dom"/>
</dbReference>
<dbReference type="PRINTS" id="PR00344">
    <property type="entry name" value="BCTRLSENSOR"/>
</dbReference>
<evidence type="ECO:0000259" key="19">
    <source>
        <dbReference type="PROSITE" id="PS50110"/>
    </source>
</evidence>
<dbReference type="SUPFAM" id="SSF52172">
    <property type="entry name" value="CheY-like"/>
    <property type="match status" value="1"/>
</dbReference>
<dbReference type="CDD" id="cd17546">
    <property type="entry name" value="REC_hyHK_CKI1_RcsC-like"/>
    <property type="match status" value="1"/>
</dbReference>